<evidence type="ECO:0000256" key="1">
    <source>
        <dbReference type="SAM" id="MobiDB-lite"/>
    </source>
</evidence>
<feature type="domain" description="Rhodanese" evidence="2">
    <location>
        <begin position="13"/>
        <end position="42"/>
    </location>
</feature>
<evidence type="ECO:0000313" key="3">
    <source>
        <dbReference type="EMBL" id="VTM54825.1"/>
    </source>
</evidence>
<dbReference type="EC" id="2.8.1.1" evidence="3"/>
<dbReference type="InterPro" id="IPR036873">
    <property type="entry name" value="Rhodanese-like_dom_sf"/>
</dbReference>
<dbReference type="PROSITE" id="PS50206">
    <property type="entry name" value="RHODANESE_3"/>
    <property type="match status" value="1"/>
</dbReference>
<dbReference type="Gene3D" id="3.40.250.10">
    <property type="entry name" value="Rhodanese-like domain"/>
    <property type="match status" value="1"/>
</dbReference>
<dbReference type="GO" id="GO:0004792">
    <property type="term" value="F:thiosulfate-cyanide sulfurtransferase activity"/>
    <property type="evidence" value="ECO:0007669"/>
    <property type="project" value="UniProtKB-EC"/>
</dbReference>
<feature type="region of interest" description="Disordered" evidence="1">
    <location>
        <begin position="186"/>
        <end position="219"/>
    </location>
</feature>
<dbReference type="SUPFAM" id="SSF52821">
    <property type="entry name" value="Rhodanese/Cell cycle control phosphatase"/>
    <property type="match status" value="1"/>
</dbReference>
<feature type="compositionally biased region" description="Low complexity" evidence="1">
    <location>
        <begin position="55"/>
        <end position="65"/>
    </location>
</feature>
<protein>
    <submittedName>
        <fullName evidence="3">Thiosulfate sulfurtransferase ynjE</fullName>
        <ecNumber evidence="3">2.8.1.1</ecNumber>
    </submittedName>
</protein>
<proteinExistence type="predicted"/>
<feature type="compositionally biased region" description="Polar residues" evidence="1">
    <location>
        <begin position="242"/>
        <end position="254"/>
    </location>
</feature>
<sequence length="288" mass="31246">MVATSTPQRGWRKIMLYAGVKDVRLLDGGWQTWSDAGLPVERGSRRRSSRRLISAADPRPAAADAGYRTSPRAAASSGRLAGQRPLVAGVYRHHQRLRYIKPKATSLAPAGATPGATPRTWRISITRTAPCASADDIAALWRQWKFCRASKCILIAGPAGGPRKPLCMPAPWAGRTSRCTTRLVRMEQQPAQSGGPRRARPGKQSVTRPASARRPLSATRDTPFTLWSLPALRSGSHCRCASPSSASTARQTATPARRNAPETGSRGQTKDGLRPLRQSPEIVQRFMA</sequence>
<evidence type="ECO:0000259" key="2">
    <source>
        <dbReference type="PROSITE" id="PS50206"/>
    </source>
</evidence>
<organism evidence="3">
    <name type="scientific">Klebsiella pneumoniae</name>
    <dbReference type="NCBI Taxonomy" id="573"/>
    <lineage>
        <taxon>Bacteria</taxon>
        <taxon>Pseudomonadati</taxon>
        <taxon>Pseudomonadota</taxon>
        <taxon>Gammaproteobacteria</taxon>
        <taxon>Enterobacterales</taxon>
        <taxon>Enterobacteriaceae</taxon>
        <taxon>Klebsiella/Raoultella group</taxon>
        <taxon>Klebsiella</taxon>
        <taxon>Klebsiella pneumoniae complex</taxon>
    </lineage>
</organism>
<dbReference type="InterPro" id="IPR001763">
    <property type="entry name" value="Rhodanese-like_dom"/>
</dbReference>
<dbReference type="Proteomes" id="UP000507695">
    <property type="component" value="Unassembled WGS sequence"/>
</dbReference>
<accession>A0A4P0Y5F5</accession>
<gene>
    <name evidence="3" type="primary">ynjE</name>
    <name evidence="3" type="ORF">NCTC9183_03219</name>
</gene>
<keyword evidence="3" id="KW-0808">Transferase</keyword>
<name>A0A4P0Y5F5_KLEPN</name>
<dbReference type="EMBL" id="CABDVL010000003">
    <property type="protein sequence ID" value="VTM54825.1"/>
    <property type="molecule type" value="Genomic_DNA"/>
</dbReference>
<feature type="region of interest" description="Disordered" evidence="1">
    <location>
        <begin position="44"/>
        <end position="79"/>
    </location>
</feature>
<dbReference type="AlphaFoldDB" id="A0A4P0Y5F5"/>
<feature type="region of interest" description="Disordered" evidence="1">
    <location>
        <begin position="235"/>
        <end position="288"/>
    </location>
</feature>
<reference evidence="3" key="1">
    <citation type="submission" date="2019-04" db="EMBL/GenBank/DDBJ databases">
        <authorList>
            <consortium name="Pathogen Informatics"/>
        </authorList>
    </citation>
    <scope>NUCLEOTIDE SEQUENCE</scope>
    <source>
        <strain evidence="3">NCTC9183</strain>
    </source>
</reference>